<dbReference type="RefSeq" id="WP_149759971.1">
    <property type="nucleotide sequence ID" value="NZ_BSPE01000007.1"/>
</dbReference>
<dbReference type="EMBL" id="FOSL01000004">
    <property type="protein sequence ID" value="SFK28616.1"/>
    <property type="molecule type" value="Genomic_DNA"/>
</dbReference>
<dbReference type="HAMAP" id="MF_01384">
    <property type="entry name" value="UreD"/>
    <property type="match status" value="1"/>
</dbReference>
<gene>
    <name evidence="3" type="primary">ureD</name>
    <name evidence="4" type="ORF">SAMN04488498_104301</name>
</gene>
<dbReference type="PANTHER" id="PTHR33643">
    <property type="entry name" value="UREASE ACCESSORY PROTEIN D"/>
    <property type="match status" value="1"/>
</dbReference>
<dbReference type="Proteomes" id="UP000323300">
    <property type="component" value="Unassembled WGS sequence"/>
</dbReference>
<name>A0A1I3YBP0_9HYPH</name>
<dbReference type="Pfam" id="PF01774">
    <property type="entry name" value="UreD"/>
    <property type="match status" value="1"/>
</dbReference>
<sequence>MTNHLANLEPQRVSARAELSISHLHGRPRLSRLYQEGAAKIRLPRVDDGPLEAVLINTAGGLTGGDRLHWSVDVGTMAAATITTQACEKVYRAGDGRAEVSCGLSVGAGGRLAWLPQETIVFERAAFSRHLDADLGDGAEALIVEATVFGRRAMGEAVGHAMFRDRWRIRRNGRLIHAEDFAIGPDVAGTLSRAAVTGGDIAVATVLLICDDAPERLEAARAIVGDEGGVSAWSVGQSGKLLARLFATDSYTLRKRLVPLIELLNGQAGLPKIWSL</sequence>
<comment type="function">
    <text evidence="3">Required for maturation of urease via the functional incorporation of the urease nickel metallocenter.</text>
</comment>
<keyword evidence="3" id="KW-0963">Cytoplasm</keyword>
<dbReference type="AlphaFoldDB" id="A0A1I3YBP0"/>
<dbReference type="PANTHER" id="PTHR33643:SF1">
    <property type="entry name" value="UREASE ACCESSORY PROTEIN D"/>
    <property type="match status" value="1"/>
</dbReference>
<keyword evidence="2 3" id="KW-0143">Chaperone</keyword>
<reference evidence="4 5" key="1">
    <citation type="submission" date="2016-10" db="EMBL/GenBank/DDBJ databases">
        <authorList>
            <person name="Varghese N."/>
            <person name="Submissions S."/>
        </authorList>
    </citation>
    <scope>NUCLEOTIDE SEQUENCE [LARGE SCALE GENOMIC DNA]</scope>
    <source>
        <strain evidence="4 5">DSM 21822</strain>
    </source>
</reference>
<dbReference type="OrthoDB" id="9798842at2"/>
<keyword evidence="5" id="KW-1185">Reference proteome</keyword>
<accession>A0A1I3YBP0</accession>
<evidence type="ECO:0000256" key="3">
    <source>
        <dbReference type="HAMAP-Rule" id="MF_01384"/>
    </source>
</evidence>
<dbReference type="GO" id="GO:0016151">
    <property type="term" value="F:nickel cation binding"/>
    <property type="evidence" value="ECO:0007669"/>
    <property type="project" value="UniProtKB-UniRule"/>
</dbReference>
<evidence type="ECO:0000256" key="2">
    <source>
        <dbReference type="ARBA" id="ARBA00023186"/>
    </source>
</evidence>
<dbReference type="InterPro" id="IPR002669">
    <property type="entry name" value="UreD"/>
</dbReference>
<protein>
    <recommendedName>
        <fullName evidence="3">Urease accessory protein UreD</fullName>
    </recommendedName>
</protein>
<comment type="subunit">
    <text evidence="3">UreD, UreF and UreG form a complex that acts as a GTP-hydrolysis-dependent molecular chaperone, activating the urease apoprotein by helping to assemble the nickel containing metallocenter of UreC. The UreE protein probably delivers the nickel.</text>
</comment>
<comment type="subcellular location">
    <subcellularLocation>
        <location evidence="3">Cytoplasm</location>
    </subcellularLocation>
</comment>
<keyword evidence="3" id="KW-0996">Nickel insertion</keyword>
<organism evidence="4 5">
    <name type="scientific">Neomesorhizobium albiziae</name>
    <dbReference type="NCBI Taxonomy" id="335020"/>
    <lineage>
        <taxon>Bacteria</taxon>
        <taxon>Pseudomonadati</taxon>
        <taxon>Pseudomonadota</taxon>
        <taxon>Alphaproteobacteria</taxon>
        <taxon>Hyphomicrobiales</taxon>
        <taxon>Phyllobacteriaceae</taxon>
        <taxon>Neomesorhizobium</taxon>
    </lineage>
</organism>
<evidence type="ECO:0000256" key="1">
    <source>
        <dbReference type="ARBA" id="ARBA00007177"/>
    </source>
</evidence>
<evidence type="ECO:0000313" key="4">
    <source>
        <dbReference type="EMBL" id="SFK28616.1"/>
    </source>
</evidence>
<comment type="similarity">
    <text evidence="1 3">Belongs to the UreD family.</text>
</comment>
<evidence type="ECO:0000313" key="5">
    <source>
        <dbReference type="Proteomes" id="UP000323300"/>
    </source>
</evidence>
<dbReference type="GO" id="GO:0005737">
    <property type="term" value="C:cytoplasm"/>
    <property type="evidence" value="ECO:0007669"/>
    <property type="project" value="UniProtKB-SubCell"/>
</dbReference>
<proteinExistence type="inferred from homology"/>